<name>F8PAL0_SERL9</name>
<dbReference type="HOGENOM" id="CLU_1310772_0_0_1"/>
<organism>
    <name type="scientific">Serpula lacrymans var. lacrymans (strain S7.9)</name>
    <name type="common">Dry rot fungus</name>
    <dbReference type="NCBI Taxonomy" id="578457"/>
    <lineage>
        <taxon>Eukaryota</taxon>
        <taxon>Fungi</taxon>
        <taxon>Dikarya</taxon>
        <taxon>Basidiomycota</taxon>
        <taxon>Agaricomycotina</taxon>
        <taxon>Agaricomycetes</taxon>
        <taxon>Agaricomycetidae</taxon>
        <taxon>Boletales</taxon>
        <taxon>Coniophorineae</taxon>
        <taxon>Serpulaceae</taxon>
        <taxon>Serpula</taxon>
    </lineage>
</organism>
<protein>
    <submittedName>
        <fullName evidence="2">Uncharacterized protein</fullName>
    </submittedName>
</protein>
<dbReference type="AlphaFoldDB" id="F8PAL0"/>
<gene>
    <name evidence="2" type="ORF">SERLADRAFT_442674</name>
</gene>
<accession>F8PAL0</accession>
<dbReference type="RefSeq" id="XP_007323284.1">
    <property type="nucleotide sequence ID" value="XM_007323222.1"/>
</dbReference>
<dbReference type="EMBL" id="GL945442">
    <property type="protein sequence ID" value="EGO19849.1"/>
    <property type="molecule type" value="Genomic_DNA"/>
</dbReference>
<sequence>MASEGERTPCGSSDPSNVELSSPVIDPLLLALAEPDIMAPVANGLDLAAASGSSGFSVNHHGRNHVSGKNLLYGRVEDAMRGAAEWSVLQTAHLRPSQTSSRIAYAQFSRLVEDLIAERVSHETNCWLFVVAQHPQANAHFIHYTSPRMHCEAKAETNKIVHTFSTVINNLILARRAKALELAQKLSEANESKKEADAELARKEALIAEY</sequence>
<dbReference type="KEGG" id="sla:SERLADRAFT_442674"/>
<evidence type="ECO:0000256" key="1">
    <source>
        <dbReference type="SAM" id="Coils"/>
    </source>
</evidence>
<dbReference type="OrthoDB" id="3060861at2759"/>
<evidence type="ECO:0000313" key="2">
    <source>
        <dbReference type="EMBL" id="EGO19849.1"/>
    </source>
</evidence>
<feature type="coiled-coil region" evidence="1">
    <location>
        <begin position="179"/>
        <end position="209"/>
    </location>
</feature>
<proteinExistence type="predicted"/>
<dbReference type="Proteomes" id="UP000008064">
    <property type="component" value="Unassembled WGS sequence"/>
</dbReference>
<keyword evidence="1" id="KW-0175">Coiled coil</keyword>
<reference evidence="2" key="1">
    <citation type="submission" date="2011-04" db="EMBL/GenBank/DDBJ databases">
        <title>Evolution of plant cell wall degrading machinery underlies the functional diversity of forest fungi.</title>
        <authorList>
            <consortium name="US DOE Joint Genome Institute (JGI-PGF)"/>
            <person name="Eastwood D.C."/>
            <person name="Floudas D."/>
            <person name="Binder M."/>
            <person name="Majcherczyk A."/>
            <person name="Schneider P."/>
            <person name="Aerts A."/>
            <person name="Asiegbu F.O."/>
            <person name="Baker S.E."/>
            <person name="Barry K."/>
            <person name="Bendiksby M."/>
            <person name="Blumentritt M."/>
            <person name="Coutinho P.M."/>
            <person name="Cullen D."/>
            <person name="Cullen D."/>
            <person name="Gathman A."/>
            <person name="Goodell B."/>
            <person name="Henrissat B."/>
            <person name="Ihrmark K."/>
            <person name="Kauserud H."/>
            <person name="Kohler A."/>
            <person name="LaButti K."/>
            <person name="Lapidus A."/>
            <person name="Lavin J.L."/>
            <person name="Lee Y.-H."/>
            <person name="Lindquist E."/>
            <person name="Lilly W."/>
            <person name="Lucas S."/>
            <person name="Morin E."/>
            <person name="Murat C."/>
            <person name="Oguiza J.A."/>
            <person name="Park J."/>
            <person name="Pisabarro A.G."/>
            <person name="Riley R."/>
            <person name="Rosling A."/>
            <person name="Salamov A."/>
            <person name="Schmidt O."/>
            <person name="Schmutz J."/>
            <person name="Skrede I."/>
            <person name="Stenlid J."/>
            <person name="Wiebenga A."/>
            <person name="Xie X."/>
            <person name="Kues U."/>
            <person name="Hibbett D.S."/>
            <person name="Hoffmeister D."/>
            <person name="Hogberg N."/>
            <person name="Martin F."/>
            <person name="Grigoriev I.V."/>
            <person name="Watkinson S.C."/>
        </authorList>
    </citation>
    <scope>NUCLEOTIDE SEQUENCE</scope>
    <source>
        <strain evidence="2">S7.9</strain>
    </source>
</reference>
<dbReference type="GeneID" id="18815765"/>